<dbReference type="Proteomes" id="UP000095362">
    <property type="component" value="Unassembled WGS sequence"/>
</dbReference>
<dbReference type="InterPro" id="IPR024559">
    <property type="entry name" value="DUF3846"/>
</dbReference>
<name>A0A174FD71_9FIRM</name>
<accession>A0A174FD71</accession>
<sequence length="334" mass="36306">MTDNFKEIGSLFGREGAGAGFAKQTDKESFTYAFAWPEGDTWATLTGYLNLDEQPEEYVRRVLQDGGFRSDWGNPDYDPIGDFKETAGDEYRIPLLKVLLREQLESRYEVANHFSTMNRARVELSAFIQNEGGAPLPEDALGTPEEQGIRAMLIATGEPPREVTLLPDKNGSTLKPLQALVGGNIETFDIAFGEGVSLYVNGEGLFTCPPNRAIFATEEMAKAGYLSQLDYSKVVEMGDFYTVLNGDIVAVGFDPETGESRSLTDGETARVEGYFTVISRPGSGAKAVDDIRHGITPDSYDISVESHDCTSGRNALAADAPARDAPGKDDQNIG</sequence>
<feature type="compositionally biased region" description="Basic and acidic residues" evidence="1">
    <location>
        <begin position="321"/>
        <end position="334"/>
    </location>
</feature>
<proteinExistence type="predicted"/>
<evidence type="ECO:0000313" key="4">
    <source>
        <dbReference type="Proteomes" id="UP000095362"/>
    </source>
</evidence>
<evidence type="ECO:0000313" key="3">
    <source>
        <dbReference type="EMBL" id="CUO46290.1"/>
    </source>
</evidence>
<reference evidence="3 4" key="1">
    <citation type="submission" date="2015-09" db="EMBL/GenBank/DDBJ databases">
        <authorList>
            <consortium name="Pathogen Informatics"/>
        </authorList>
    </citation>
    <scope>NUCLEOTIDE SEQUENCE [LARGE SCALE GENOMIC DNA]</scope>
    <source>
        <strain evidence="3 4">2789STDY5834866</strain>
    </source>
</reference>
<evidence type="ECO:0000256" key="1">
    <source>
        <dbReference type="SAM" id="MobiDB-lite"/>
    </source>
</evidence>
<dbReference type="AlphaFoldDB" id="A0A174FD71"/>
<dbReference type="RefSeq" id="WP_055261511.1">
    <property type="nucleotide sequence ID" value="NZ_CYZK01000014.1"/>
</dbReference>
<evidence type="ECO:0000259" key="2">
    <source>
        <dbReference type="Pfam" id="PF12957"/>
    </source>
</evidence>
<organism evidence="3 4">
    <name type="scientific">Coprococcus comes</name>
    <dbReference type="NCBI Taxonomy" id="410072"/>
    <lineage>
        <taxon>Bacteria</taxon>
        <taxon>Bacillati</taxon>
        <taxon>Bacillota</taxon>
        <taxon>Clostridia</taxon>
        <taxon>Lachnospirales</taxon>
        <taxon>Lachnospiraceae</taxon>
        <taxon>Coprococcus</taxon>
    </lineage>
</organism>
<protein>
    <submittedName>
        <fullName evidence="3">Domain of uncharacterized function (DUF3846)</fullName>
    </submittedName>
</protein>
<gene>
    <name evidence="3" type="ORF">ERS852481_02129</name>
</gene>
<dbReference type="EMBL" id="CYZK01000014">
    <property type="protein sequence ID" value="CUO46290.1"/>
    <property type="molecule type" value="Genomic_DNA"/>
</dbReference>
<feature type="domain" description="DUF3846" evidence="2">
    <location>
        <begin position="149"/>
        <end position="274"/>
    </location>
</feature>
<dbReference type="Pfam" id="PF12957">
    <property type="entry name" value="DUF3846"/>
    <property type="match status" value="1"/>
</dbReference>
<feature type="region of interest" description="Disordered" evidence="1">
    <location>
        <begin position="311"/>
        <end position="334"/>
    </location>
</feature>